<accession>A0ABD3RWN6</accession>
<feature type="repeat" description="TPR" evidence="6">
    <location>
        <begin position="2425"/>
        <end position="2458"/>
    </location>
</feature>
<feature type="region of interest" description="Disordered" evidence="7">
    <location>
        <begin position="1165"/>
        <end position="1185"/>
    </location>
</feature>
<evidence type="ECO:0000256" key="7">
    <source>
        <dbReference type="SAM" id="MobiDB-lite"/>
    </source>
</evidence>
<feature type="compositionally biased region" description="Acidic residues" evidence="7">
    <location>
        <begin position="66"/>
        <end position="91"/>
    </location>
</feature>
<dbReference type="Proteomes" id="UP001530377">
    <property type="component" value="Unassembled WGS sequence"/>
</dbReference>
<feature type="region of interest" description="Disordered" evidence="7">
    <location>
        <begin position="53"/>
        <end position="92"/>
    </location>
</feature>
<feature type="repeat" description="TPR" evidence="6">
    <location>
        <begin position="2383"/>
        <end position="2416"/>
    </location>
</feature>
<evidence type="ECO:0000256" key="1">
    <source>
        <dbReference type="ARBA" id="ARBA00004496"/>
    </source>
</evidence>
<dbReference type="PROSITE" id="PS50005">
    <property type="entry name" value="TPR"/>
    <property type="match status" value="13"/>
</dbReference>
<evidence type="ECO:0000313" key="8">
    <source>
        <dbReference type="EMBL" id="KAL3816639.1"/>
    </source>
</evidence>
<evidence type="ECO:0000256" key="4">
    <source>
        <dbReference type="ARBA" id="ARBA00022737"/>
    </source>
</evidence>
<evidence type="ECO:0000313" key="9">
    <source>
        <dbReference type="Proteomes" id="UP001530377"/>
    </source>
</evidence>
<feature type="repeat" description="TPR" evidence="6">
    <location>
        <begin position="970"/>
        <end position="1003"/>
    </location>
</feature>
<feature type="non-terminal residue" evidence="8">
    <location>
        <position position="1"/>
    </location>
</feature>
<comment type="subcellular location">
    <subcellularLocation>
        <location evidence="1">Cytoplasm</location>
    </subcellularLocation>
</comment>
<feature type="repeat" description="TPR" evidence="6">
    <location>
        <begin position="1516"/>
        <end position="1549"/>
    </location>
</feature>
<comment type="similarity">
    <text evidence="2">Belongs to the DCP1 family.</text>
</comment>
<dbReference type="PANTHER" id="PTHR45641">
    <property type="entry name" value="TETRATRICOPEPTIDE REPEAT PROTEIN (AFU_ORTHOLOGUE AFUA_6G03870)"/>
    <property type="match status" value="1"/>
</dbReference>
<dbReference type="Pfam" id="PF13432">
    <property type="entry name" value="TPR_16"/>
    <property type="match status" value="1"/>
</dbReference>
<reference evidence="8 9" key="1">
    <citation type="submission" date="2024-10" db="EMBL/GenBank/DDBJ databases">
        <title>Updated reference genomes for cyclostephanoid diatoms.</title>
        <authorList>
            <person name="Roberts W.R."/>
            <person name="Alverson A.J."/>
        </authorList>
    </citation>
    <scope>NUCLEOTIDE SEQUENCE [LARGE SCALE GENOMIC DNA]</scope>
    <source>
        <strain evidence="8 9">AJA228-03</strain>
    </source>
</reference>
<feature type="repeat" description="TPR" evidence="6">
    <location>
        <begin position="1952"/>
        <end position="1985"/>
    </location>
</feature>
<dbReference type="InterPro" id="IPR010334">
    <property type="entry name" value="Dcp1"/>
</dbReference>
<dbReference type="PROSITE" id="PS50293">
    <property type="entry name" value="TPR_REGION"/>
    <property type="match status" value="1"/>
</dbReference>
<keyword evidence="9" id="KW-1185">Reference proteome</keyword>
<dbReference type="Pfam" id="PF13181">
    <property type="entry name" value="TPR_8"/>
    <property type="match status" value="2"/>
</dbReference>
<sequence>TPYYDVGSRGGKSNRMWRILGWARGGGIVDADGEVAEDAYGGSDNILVEGVSIDEDNDDGDHHGEDGDDPNDIYDTDENNSSDGDAEDDMKDEGGVIMEDVLSIRIDDSADHIVGATCTLNRVESDRLSTAGAGVDSYDDAGTEQTTSPPVPETNYGDVECSKISPTVTEATNHDNPCAETSPSTPRPIIEAIDIRGIDGKEDAAELEQYTSDSLNKVIQHDDELLKDVEMDGLTEHAEIMMEDPFPQARDFLVDMNDDAMTIINMATEIVDGFNDNDDDDICDDARTIATQRTTVTRVQPVSTAFRSAMAQMGEVEQSRVRHPHQSIFNILDRNFEELGDGVTMGGQCRISHKDVKLCFVAFISVFSLPSDQTFSFHHIASGDSPTNNDAIANSDIIQPNVNDGKTSVAQGSQSESTLQRVPLSVVFALWNKVLEQPEHSSNSKDRTKNNDHLSYIRSTLVLLGMLDLASIERDRDDGVTQAFDQSSGRSTRSIECLVVHDQIHQQYGEYLAWGDHDKTFKSLVEVNSQRWNEAVMNESKLSGSNQFILRMLPLVVMRTNRMQETFDLLNDKTFVRRRIRVLGATGAARAHVEDLDALLGLIDKQMIYGETAPEPIDEREGLLGAYQQVLKYCLHATEDLIKCHRDDNGKIKLGKTAMYKAAEMGNALHILGASLGGYGFFDEEIKYYNEALQLKTLAVNGNTELSVSVSDILHSMGFSLDNAGKKDEALECYDQALGIRYECLGGDDLRIAETQHNKGALLCEEGRAEEAMECLEEALRIREIHFGEEHESCADTMQWMGNCLRKYGDPSDALDYFKFALSIKRKRLGIDHIDVANTLFNTAVLLDDIEKFDLSLVAYKEALRIRKLVLGDTNQEVADTLFCIGNVAAVVENHREALGFYEESIKIRENLIREDDPFTNERDDKFLFLSNPTLPHSGLLLQYKRLSESFEEALPLTKLIMGSNHPKVYESLYRMGEVYLKIHDWDNAIGSFQGALRVKRLNLANGEDDLQVATLLQKKGEAHLYKNEFARAKATFDAAVQIHKKISGMEDCMLLADSNCCLGVAYYYMNDFSHAKLLFQECMRIQEKLVGHNDLCMVQSLCWLGRQQQKVNEPQKALERYLSALQICKKNKASVDYRLVVMLLQAIGKLYENDNVSLRETTSGLQQLPSLPPEPNPSRPNTEYQNTVTTIDVENNRKTYLRVLQMIDGNIVDVTKTATQVALYEYNSDMQTSLAKKNGEGSLVITKRSDTSFLTLTVLNRSSKVILEVPITASFRLQLRSPYLMFRDIPASNDIRGIMFRNGNESDEIASYLEKVVKQEISLKCYNEQINLINSKLDVEEIQTSRMLVNAHLVPGVLYKERGDIERSIHHLKIALELTKKCDHDESLREGEISDHLGMLYASQSDFASAKLHYSTAYSVYEKIIGRDDMTTSDCAFRLGGVLESLESNLALDFYNESLRVHRLNISEDNERVGEILCCLARLFLRNESYQDAVGCFEEALSIRKRLLGDCSDVAETYHYLGKTYSEISQNDKALIFYRESVRINKKISNYDALQKVSLDMAQCATLCSHYQLAIDCYTDWFQGTKSIERNETNTAIVLQNMGELQMYKLKIYKDAKKTFLDALEILRCLEDKNGGESQCSQHIMNLLLLIAQASALAKDFENALDYYEEHISMVESYVPENEDLVADSLHAMGDILSTMDENPDRELAIEKLSECVEIKKKIYGTDDERVANVMYTLATVYEKAGYHEKATESLTQVLRSFKMKNNKIGIVKVYVALARLKSSKATEMDSGLERTAAIECYKEALKIRRQIMSLDDMDLASMLYEYAHLLCMNSEHNIALPLLEEALKIQKAKNGLKDERVAVILLRMAEVFCKQKKYDASLVSLEQVLFIRTSLGHHDGADENIDLGLCLYLLATTYLARNEYKKAISSYVECLTIRQQKFGFNSLECAAVHNDLGDAYRKVSDFDKAIESLVEAIKIRKTGLGNNSLDYGHSVLNLARVHIAMGKQDQALNCLDEAIRVYRLFEDVMVDALAEVHEMKGDTLCEVKNYEIAISMYRECLHVVDSQSNDDDYHAYDERVAELNYKLGRAFAETGEYDEAFDSYREAIRIFGRVLGNSDQRVGEVMYDVGLLIVKQGGDNVFARAMECFDEIVRIFILKGKGRDVKVADALVQKSNLLANSSEFDPELDQAGSLLDEAVEIYKALLDNDAVEIGKAMLVYGKLYESQGNDDKAMAALDEALRIFLIRLGDDDVNVSLALSNMGMIHAKRLEYSEAVDKCKTALKIRVTRCEQDQDVADSVFNIGTILNDWGKEDEAYQYFQQALKLYIHLCGDDDLSVAKCQQKLGLIYLNRKDFDQSLDSFLYALRICEQADDEENSMLAPIYQGTGACYYNKGQYDLALENFARCLRIQKNELGDGCIDMAPICDYIGLIYQKKKRYEEAMSFHSKALLINENHFGKGTLKCAPSDFHIAKVLIASQKYEESVAYLHNHMKLFYDETHYCEEVGELYHSLGFAQSKLQNYEESVSSLNKALDTRTKLFGNSNLRVAETRLALAKVFDEWGDTDQAIAAYDQAITTFQTISEIDFQAIASAYTRLGALFEEKGNIEASLHSWKNALKIYSNSNTTGGDSCVVGETLFRIGKIYNELGNYDKSTSCFSESVKIYRSNGEDNAAVGVALAYVAKNYARKKQFAKAVELSTESLRLQKQFSHAGDIAESLVDLGNILKAWGKTDQALQFFEEALRTYKEAFGLDSKEVAICRYNIGILKKVLGETEAALRYFGGALRIHRITEGDKSLNVANNLFQIGQIYDSFGEKEKSLKCFEECIKIREEILGKDHLDVLAARRFVTKKIKYYK</sequence>
<dbReference type="EMBL" id="JALLPB020000138">
    <property type="protein sequence ID" value="KAL3816639.1"/>
    <property type="molecule type" value="Genomic_DNA"/>
</dbReference>
<dbReference type="SUPFAM" id="SSF48452">
    <property type="entry name" value="TPR-like"/>
    <property type="match status" value="8"/>
</dbReference>
<evidence type="ECO:0000256" key="2">
    <source>
        <dbReference type="ARBA" id="ARBA00008778"/>
    </source>
</evidence>
<feature type="repeat" description="TPR" evidence="6">
    <location>
        <begin position="2341"/>
        <end position="2374"/>
    </location>
</feature>
<dbReference type="PANTHER" id="PTHR45641:SF19">
    <property type="entry name" value="NEPHROCYSTIN-3"/>
    <property type="match status" value="1"/>
</dbReference>
<gene>
    <name evidence="8" type="ORF">ACHAXA_000817</name>
</gene>
<dbReference type="InterPro" id="IPR011993">
    <property type="entry name" value="PH-like_dom_sf"/>
</dbReference>
<dbReference type="InterPro" id="IPR019734">
    <property type="entry name" value="TPR_rpt"/>
</dbReference>
<proteinExistence type="inferred from homology"/>
<feature type="repeat" description="TPR" evidence="6">
    <location>
        <begin position="2801"/>
        <end position="2834"/>
    </location>
</feature>
<feature type="repeat" description="TPR" evidence="6">
    <location>
        <begin position="2083"/>
        <end position="2116"/>
    </location>
</feature>
<feature type="repeat" description="TPR" evidence="6">
    <location>
        <begin position="753"/>
        <end position="786"/>
    </location>
</feature>
<organism evidence="8 9">
    <name type="scientific">Cyclostephanos tholiformis</name>
    <dbReference type="NCBI Taxonomy" id="382380"/>
    <lineage>
        <taxon>Eukaryota</taxon>
        <taxon>Sar</taxon>
        <taxon>Stramenopiles</taxon>
        <taxon>Ochrophyta</taxon>
        <taxon>Bacillariophyta</taxon>
        <taxon>Coscinodiscophyceae</taxon>
        <taxon>Thalassiosirophycidae</taxon>
        <taxon>Stephanodiscales</taxon>
        <taxon>Stephanodiscaceae</taxon>
        <taxon>Cyclostephanos</taxon>
    </lineage>
</organism>
<keyword evidence="4" id="KW-0677">Repeat</keyword>
<feature type="repeat" description="TPR" evidence="6">
    <location>
        <begin position="2636"/>
        <end position="2669"/>
    </location>
</feature>
<dbReference type="InterPro" id="IPR011990">
    <property type="entry name" value="TPR-like_helical_dom_sf"/>
</dbReference>
<feature type="repeat" description="TPR" evidence="6">
    <location>
        <begin position="2592"/>
        <end position="2625"/>
    </location>
</feature>
<evidence type="ECO:0000256" key="5">
    <source>
        <dbReference type="ARBA" id="ARBA00022803"/>
    </source>
</evidence>
<dbReference type="Pfam" id="PF13424">
    <property type="entry name" value="TPR_12"/>
    <property type="match status" value="8"/>
</dbReference>
<dbReference type="Pfam" id="PF13176">
    <property type="entry name" value="TPR_7"/>
    <property type="match status" value="1"/>
</dbReference>
<dbReference type="Gene3D" id="2.30.29.30">
    <property type="entry name" value="Pleckstrin-homology domain (PH domain)/Phosphotyrosine-binding domain (PTB)"/>
    <property type="match status" value="1"/>
</dbReference>
<comment type="caution">
    <text evidence="8">The sequence shown here is derived from an EMBL/GenBank/DDBJ whole genome shotgun (WGS) entry which is preliminary data.</text>
</comment>
<dbReference type="SUPFAM" id="SSF50729">
    <property type="entry name" value="PH domain-like"/>
    <property type="match status" value="1"/>
</dbReference>
<dbReference type="GO" id="GO:0005737">
    <property type="term" value="C:cytoplasm"/>
    <property type="evidence" value="ECO:0007669"/>
    <property type="project" value="UniProtKB-SubCell"/>
</dbReference>
<dbReference type="Gene3D" id="1.25.40.10">
    <property type="entry name" value="Tetratricopeptide repeat domain"/>
    <property type="match status" value="14"/>
</dbReference>
<dbReference type="SMART" id="SM00028">
    <property type="entry name" value="TPR"/>
    <property type="match status" value="38"/>
</dbReference>
<name>A0ABD3RWN6_9STRA</name>
<dbReference type="Pfam" id="PF06058">
    <property type="entry name" value="DCP1"/>
    <property type="match status" value="1"/>
</dbReference>
<evidence type="ECO:0000256" key="6">
    <source>
        <dbReference type="PROSITE-ProRule" id="PRU00339"/>
    </source>
</evidence>
<keyword evidence="3" id="KW-0963">Cytoplasm</keyword>
<feature type="region of interest" description="Disordered" evidence="7">
    <location>
        <begin position="132"/>
        <end position="158"/>
    </location>
</feature>
<dbReference type="Pfam" id="PF13374">
    <property type="entry name" value="TPR_10"/>
    <property type="match status" value="2"/>
</dbReference>
<keyword evidence="5 6" id="KW-0802">TPR repeat</keyword>
<evidence type="ECO:0000256" key="3">
    <source>
        <dbReference type="ARBA" id="ARBA00022490"/>
    </source>
</evidence>
<feature type="repeat" description="TPR" evidence="6">
    <location>
        <begin position="2299"/>
        <end position="2332"/>
    </location>
</feature>
<protein>
    <submittedName>
        <fullName evidence="8">Uncharacterized protein</fullName>
    </submittedName>
</protein>
<feature type="repeat" description="TPR" evidence="6">
    <location>
        <begin position="2717"/>
        <end position="2750"/>
    </location>
</feature>